<dbReference type="PANTHER" id="PTHR46111:SF2">
    <property type="entry name" value="SAM-DEPENDENT METHYLTRANSFERASE"/>
    <property type="match status" value="1"/>
</dbReference>
<dbReference type="InterPro" id="IPR014776">
    <property type="entry name" value="4pyrrole_Mease_sub2"/>
</dbReference>
<proteinExistence type="predicted"/>
<keyword evidence="1" id="KW-0963">Cytoplasm</keyword>
<dbReference type="PIRSF" id="PIRSF005917">
    <property type="entry name" value="MTase_YraL"/>
    <property type="match status" value="1"/>
</dbReference>
<keyword evidence="3 7" id="KW-0489">Methyltransferase</keyword>
<dbReference type="Pfam" id="PF00590">
    <property type="entry name" value="TP_methylase"/>
    <property type="match status" value="1"/>
</dbReference>
<keyword evidence="8" id="KW-1185">Reference proteome</keyword>
<feature type="domain" description="Tetrapyrrole methylase" evidence="6">
    <location>
        <begin position="75"/>
        <end position="210"/>
    </location>
</feature>
<evidence type="ECO:0000256" key="2">
    <source>
        <dbReference type="ARBA" id="ARBA00022552"/>
    </source>
</evidence>
<sequence>MASYGKLYMIPCPIGTDYGVLPEANRPVVEALDYFIVENVRSARRFLGRGGMGRTVEELTFVECNEHTRPEELPSMLEPLFGGRDAGFISEAGVPGVADPGAEIAALCHRAGIRVVPLVGPSSILLALMASGQNGQSFAFNGYLPVKPPERAKALRMYEKRALGEGQSQLFIEAPYRNAKLLEEMLAVLSPHTRLTVAADITASSEFILTLPVAVWHSRPRPDLNKRPAIFIIGR</sequence>
<dbReference type="EMBL" id="JRGF01000003">
    <property type="protein sequence ID" value="KHE42632.1"/>
    <property type="molecule type" value="Genomic_DNA"/>
</dbReference>
<organism evidence="7 8">
    <name type="scientific">Alistipes inops</name>
    <dbReference type="NCBI Taxonomy" id="1501391"/>
    <lineage>
        <taxon>Bacteria</taxon>
        <taxon>Pseudomonadati</taxon>
        <taxon>Bacteroidota</taxon>
        <taxon>Bacteroidia</taxon>
        <taxon>Bacteroidales</taxon>
        <taxon>Rikenellaceae</taxon>
        <taxon>Alistipes</taxon>
    </lineage>
</organism>
<dbReference type="Proteomes" id="UP000030889">
    <property type="component" value="Unassembled WGS sequence"/>
</dbReference>
<dbReference type="InterPro" id="IPR014777">
    <property type="entry name" value="4pyrrole_Mease_sub1"/>
</dbReference>
<dbReference type="PANTHER" id="PTHR46111">
    <property type="entry name" value="RIBOSOMAL RNA SMALL SUBUNIT METHYLTRANSFERASE I"/>
    <property type="match status" value="1"/>
</dbReference>
<evidence type="ECO:0000256" key="4">
    <source>
        <dbReference type="ARBA" id="ARBA00022679"/>
    </source>
</evidence>
<dbReference type="InterPro" id="IPR008189">
    <property type="entry name" value="rRNA_ssu_MeTfrase_I"/>
</dbReference>
<evidence type="ECO:0000256" key="5">
    <source>
        <dbReference type="ARBA" id="ARBA00022691"/>
    </source>
</evidence>
<comment type="caution">
    <text evidence="7">The sequence shown here is derived from an EMBL/GenBank/DDBJ whole genome shotgun (WGS) entry which is preliminary data.</text>
</comment>
<dbReference type="SUPFAM" id="SSF53790">
    <property type="entry name" value="Tetrapyrrole methylase"/>
    <property type="match status" value="1"/>
</dbReference>
<dbReference type="InterPro" id="IPR000878">
    <property type="entry name" value="4pyrrol_Mease"/>
</dbReference>
<evidence type="ECO:0000256" key="3">
    <source>
        <dbReference type="ARBA" id="ARBA00022603"/>
    </source>
</evidence>
<dbReference type="Gene3D" id="3.40.1010.10">
    <property type="entry name" value="Cobalt-precorrin-4 Transmethylase, Domain 1"/>
    <property type="match status" value="1"/>
</dbReference>
<gene>
    <name evidence="7" type="ORF">LG35_03315</name>
</gene>
<evidence type="ECO:0000259" key="6">
    <source>
        <dbReference type="Pfam" id="PF00590"/>
    </source>
</evidence>
<dbReference type="CDD" id="cd11649">
    <property type="entry name" value="RsmI_like"/>
    <property type="match status" value="1"/>
</dbReference>
<keyword evidence="4" id="KW-0808">Transferase</keyword>
<name>A0ABR4YKD4_9BACT</name>
<keyword evidence="5" id="KW-0949">S-adenosyl-L-methionine</keyword>
<evidence type="ECO:0000313" key="7">
    <source>
        <dbReference type="EMBL" id="KHE42632.1"/>
    </source>
</evidence>
<dbReference type="Gene3D" id="3.30.950.10">
    <property type="entry name" value="Methyltransferase, Cobalt-precorrin-4 Transmethylase, Domain 2"/>
    <property type="match status" value="1"/>
</dbReference>
<evidence type="ECO:0000256" key="1">
    <source>
        <dbReference type="ARBA" id="ARBA00022490"/>
    </source>
</evidence>
<dbReference type="GO" id="GO:0032259">
    <property type="term" value="P:methylation"/>
    <property type="evidence" value="ECO:0007669"/>
    <property type="project" value="UniProtKB-KW"/>
</dbReference>
<dbReference type="GO" id="GO:0008168">
    <property type="term" value="F:methyltransferase activity"/>
    <property type="evidence" value="ECO:0007669"/>
    <property type="project" value="UniProtKB-KW"/>
</dbReference>
<reference evidence="7 8" key="1">
    <citation type="submission" date="2014-09" db="EMBL/GenBank/DDBJ databases">
        <title>Alistipes sp. 627, sp. nov., a novel member of the family Rikenellaceae isolated from human faeces.</title>
        <authorList>
            <person name="Shkoporov A.N."/>
            <person name="Chaplin A.V."/>
            <person name="Motuzova O.V."/>
            <person name="Kafarskaia L.I."/>
            <person name="Khokhlova E.V."/>
            <person name="Efimov B.A."/>
        </authorList>
    </citation>
    <scope>NUCLEOTIDE SEQUENCE [LARGE SCALE GENOMIC DNA]</scope>
    <source>
        <strain evidence="7 8">627</strain>
    </source>
</reference>
<dbReference type="InterPro" id="IPR035996">
    <property type="entry name" value="4pyrrol_Methylase_sf"/>
</dbReference>
<keyword evidence="2" id="KW-0698">rRNA processing</keyword>
<accession>A0ABR4YKD4</accession>
<evidence type="ECO:0000313" key="8">
    <source>
        <dbReference type="Proteomes" id="UP000030889"/>
    </source>
</evidence>
<protein>
    <submittedName>
        <fullName evidence="7">SAM-dependent methyltransferase</fullName>
    </submittedName>
</protein>
<dbReference type="RefSeq" id="WP_035472383.1">
    <property type="nucleotide sequence ID" value="NZ_JRGF01000003.1"/>
</dbReference>